<name>A0ABP9G9J0_9ACTN</name>
<dbReference type="PANTHER" id="PTHR46211">
    <property type="entry name" value="GLYCEROPHOSPHORYL DIESTER PHOSPHODIESTERASE"/>
    <property type="match status" value="1"/>
</dbReference>
<sequence length="319" mass="34306">MFRRFGFTVATLVLALAGGTGAVAAMPGSPAAAPAPAVPSAAAQQDSAGPAKQRVPAVLDVAHRGASAYAPENTLAAVDAANRLDATTVELDVQRTADGELVIMHDTTLERTTDAEDVFPGRDSYAVADLTLAEIRRLDAGSWFGSAFAGEPVPTLDEALRRLRRHRLNLLLELKSPELSPGIEAEIAADLRKSPYWSAPRPSWRWPRLVIQSFDWESMRRSQDLLPRVPHGLLGKVPAEEIGDYAGWADQINPNHTAIDADYVQLVHEAGMEVHTYTVNEPRDMRTAIGKGVDGLISDRPDVARQVIAEETADAAPAA</sequence>
<reference evidence="5" key="1">
    <citation type="journal article" date="2019" name="Int. J. Syst. Evol. Microbiol.">
        <title>The Global Catalogue of Microorganisms (GCM) 10K type strain sequencing project: providing services to taxonomists for standard genome sequencing and annotation.</title>
        <authorList>
            <consortium name="The Broad Institute Genomics Platform"/>
            <consortium name="The Broad Institute Genome Sequencing Center for Infectious Disease"/>
            <person name="Wu L."/>
            <person name="Ma J."/>
        </authorList>
    </citation>
    <scope>NUCLEOTIDE SEQUENCE [LARGE SCALE GENOMIC DNA]</scope>
    <source>
        <strain evidence="5">JCM 18123</strain>
    </source>
</reference>
<dbReference type="RefSeq" id="WP_345555858.1">
    <property type="nucleotide sequence ID" value="NZ_BAABIK010000005.1"/>
</dbReference>
<evidence type="ECO:0000256" key="2">
    <source>
        <dbReference type="SAM" id="SignalP"/>
    </source>
</evidence>
<dbReference type="PANTHER" id="PTHR46211:SF1">
    <property type="entry name" value="GLYCEROPHOSPHODIESTER PHOSPHODIESTERASE, CYTOPLASMIC"/>
    <property type="match status" value="1"/>
</dbReference>
<keyword evidence="5" id="KW-1185">Reference proteome</keyword>
<evidence type="ECO:0000313" key="5">
    <source>
        <dbReference type="Proteomes" id="UP001499993"/>
    </source>
</evidence>
<dbReference type="GO" id="GO:0016787">
    <property type="term" value="F:hydrolase activity"/>
    <property type="evidence" value="ECO:0007669"/>
    <property type="project" value="UniProtKB-KW"/>
</dbReference>
<accession>A0ABP9G9J0</accession>
<evidence type="ECO:0000259" key="3">
    <source>
        <dbReference type="PROSITE" id="PS51704"/>
    </source>
</evidence>
<feature type="chain" id="PRO_5045628579" evidence="2">
    <location>
        <begin position="25"/>
        <end position="319"/>
    </location>
</feature>
<keyword evidence="2" id="KW-0732">Signal</keyword>
<dbReference type="EMBL" id="BAABIK010000005">
    <property type="protein sequence ID" value="GAA4934156.1"/>
    <property type="molecule type" value="Genomic_DNA"/>
</dbReference>
<dbReference type="Gene3D" id="3.20.20.190">
    <property type="entry name" value="Phosphatidylinositol (PI) phosphodiesterase"/>
    <property type="match status" value="1"/>
</dbReference>
<dbReference type="Proteomes" id="UP001499993">
    <property type="component" value="Unassembled WGS sequence"/>
</dbReference>
<feature type="region of interest" description="Disordered" evidence="1">
    <location>
        <begin position="26"/>
        <end position="50"/>
    </location>
</feature>
<keyword evidence="4" id="KW-0378">Hydrolase</keyword>
<comment type="caution">
    <text evidence="4">The sequence shown here is derived from an EMBL/GenBank/DDBJ whole genome shotgun (WGS) entry which is preliminary data.</text>
</comment>
<dbReference type="SUPFAM" id="SSF51695">
    <property type="entry name" value="PLC-like phosphodiesterases"/>
    <property type="match status" value="1"/>
</dbReference>
<feature type="compositionally biased region" description="Low complexity" evidence="1">
    <location>
        <begin position="26"/>
        <end position="43"/>
    </location>
</feature>
<dbReference type="PROSITE" id="PS51704">
    <property type="entry name" value="GP_PDE"/>
    <property type="match status" value="1"/>
</dbReference>
<gene>
    <name evidence="4" type="ORF">GCM10023224_13340</name>
</gene>
<feature type="domain" description="GP-PDE" evidence="3">
    <location>
        <begin position="58"/>
        <end position="308"/>
    </location>
</feature>
<dbReference type="Pfam" id="PF03009">
    <property type="entry name" value="GDPD"/>
    <property type="match status" value="1"/>
</dbReference>
<evidence type="ECO:0000313" key="4">
    <source>
        <dbReference type="EMBL" id="GAA4934156.1"/>
    </source>
</evidence>
<protein>
    <submittedName>
        <fullName evidence="4">Hydrolase</fullName>
    </submittedName>
</protein>
<dbReference type="InterPro" id="IPR017946">
    <property type="entry name" value="PLC-like_Pdiesterase_TIM-brl"/>
</dbReference>
<dbReference type="InterPro" id="IPR030395">
    <property type="entry name" value="GP_PDE_dom"/>
</dbReference>
<organism evidence="4 5">
    <name type="scientific">Streptomonospora halophila</name>
    <dbReference type="NCBI Taxonomy" id="427369"/>
    <lineage>
        <taxon>Bacteria</taxon>
        <taxon>Bacillati</taxon>
        <taxon>Actinomycetota</taxon>
        <taxon>Actinomycetes</taxon>
        <taxon>Streptosporangiales</taxon>
        <taxon>Nocardiopsidaceae</taxon>
        <taxon>Streptomonospora</taxon>
    </lineage>
</organism>
<evidence type="ECO:0000256" key="1">
    <source>
        <dbReference type="SAM" id="MobiDB-lite"/>
    </source>
</evidence>
<feature type="signal peptide" evidence="2">
    <location>
        <begin position="1"/>
        <end position="24"/>
    </location>
</feature>
<proteinExistence type="predicted"/>